<proteinExistence type="predicted"/>
<keyword evidence="1" id="KW-0812">Transmembrane</keyword>
<sequence length="143" mass="16405">MLNILKKRPLYIGAGTTFLFTMFYFFLSTGFSGENEGLPYLIPYFILFVYFICFLGEAALSIFPNRKHVFNLLLVLLLSSTISIFFSLLIYGDIYYMILIAPLLTVGSLVYYFSSRMIQRKNIAFLLSTSPLYVLLLSLVLIL</sequence>
<dbReference type="STRING" id="1221500.ABE65_018775"/>
<keyword evidence="1" id="KW-0472">Membrane</keyword>
<dbReference type="Proteomes" id="UP000076623">
    <property type="component" value="Chromosome"/>
</dbReference>
<protein>
    <submittedName>
        <fullName evidence="2">Uncharacterized protein</fullName>
    </submittedName>
</protein>
<dbReference type="AlphaFoldDB" id="A0A160IQI7"/>
<accession>A0A160IQI7</accession>
<name>A0A160IQI7_9BACL</name>
<feature type="transmembrane region" description="Helical" evidence="1">
    <location>
        <begin position="41"/>
        <end position="63"/>
    </location>
</feature>
<keyword evidence="1" id="KW-1133">Transmembrane helix</keyword>
<keyword evidence="3" id="KW-1185">Reference proteome</keyword>
<reference evidence="2 3" key="1">
    <citation type="submission" date="2016-04" db="EMBL/GenBank/DDBJ databases">
        <title>Complete genome sequence of Fictibacillus phosphorivorans G25-29, a strain toxic to nematodes.</title>
        <authorList>
            <person name="Zheng Z."/>
        </authorList>
    </citation>
    <scope>NUCLEOTIDE SEQUENCE [LARGE SCALE GENOMIC DNA]</scope>
    <source>
        <strain evidence="2 3">G25-29</strain>
    </source>
</reference>
<feature type="transmembrane region" description="Helical" evidence="1">
    <location>
        <begin position="94"/>
        <end position="113"/>
    </location>
</feature>
<dbReference type="KEGG" id="fpn:ABE65_018775"/>
<organism evidence="2 3">
    <name type="scientific">Fictibacillus phosphorivorans</name>
    <dbReference type="NCBI Taxonomy" id="1221500"/>
    <lineage>
        <taxon>Bacteria</taxon>
        <taxon>Bacillati</taxon>
        <taxon>Bacillota</taxon>
        <taxon>Bacilli</taxon>
        <taxon>Bacillales</taxon>
        <taxon>Fictibacillaceae</taxon>
        <taxon>Fictibacillus</taxon>
    </lineage>
</organism>
<feature type="transmembrane region" description="Helical" evidence="1">
    <location>
        <begin position="9"/>
        <end position="29"/>
    </location>
</feature>
<evidence type="ECO:0000313" key="2">
    <source>
        <dbReference type="EMBL" id="ANC78731.1"/>
    </source>
</evidence>
<gene>
    <name evidence="2" type="ORF">ABE65_018775</name>
</gene>
<dbReference type="EMBL" id="CP015378">
    <property type="protein sequence ID" value="ANC78731.1"/>
    <property type="molecule type" value="Genomic_DNA"/>
</dbReference>
<evidence type="ECO:0000313" key="3">
    <source>
        <dbReference type="Proteomes" id="UP000076623"/>
    </source>
</evidence>
<feature type="transmembrane region" description="Helical" evidence="1">
    <location>
        <begin position="125"/>
        <end position="142"/>
    </location>
</feature>
<feature type="transmembrane region" description="Helical" evidence="1">
    <location>
        <begin position="70"/>
        <end position="88"/>
    </location>
</feature>
<evidence type="ECO:0000256" key="1">
    <source>
        <dbReference type="SAM" id="Phobius"/>
    </source>
</evidence>